<accession>A0A1L9TX65</accession>
<protein>
    <submittedName>
        <fullName evidence="1">Uncharacterized protein</fullName>
    </submittedName>
</protein>
<dbReference type="GeneID" id="63760554"/>
<keyword evidence="2" id="KW-1185">Reference proteome</keyword>
<evidence type="ECO:0000313" key="2">
    <source>
        <dbReference type="Proteomes" id="UP000184356"/>
    </source>
</evidence>
<gene>
    <name evidence="1" type="ORF">ASPSYDRAFT_281438</name>
</gene>
<proteinExistence type="predicted"/>
<sequence>MATPFLKWKVRSSLNPSSQLHRDFIANSIRLQLQEPGKPATAALWSPAPFNQQLPLQRCPGCQVMVVSAMLGLSACPFVRSTFSLAVPMLAPLLLTIWASPLPLSTSFIEPIPRPVPRLACTL</sequence>
<evidence type="ECO:0000313" key="1">
    <source>
        <dbReference type="EMBL" id="OJJ63995.1"/>
    </source>
</evidence>
<name>A0A1L9TX65_9EURO</name>
<organism evidence="1 2">
    <name type="scientific">Aspergillus sydowii CBS 593.65</name>
    <dbReference type="NCBI Taxonomy" id="1036612"/>
    <lineage>
        <taxon>Eukaryota</taxon>
        <taxon>Fungi</taxon>
        <taxon>Dikarya</taxon>
        <taxon>Ascomycota</taxon>
        <taxon>Pezizomycotina</taxon>
        <taxon>Eurotiomycetes</taxon>
        <taxon>Eurotiomycetidae</taxon>
        <taxon>Eurotiales</taxon>
        <taxon>Aspergillaceae</taxon>
        <taxon>Aspergillus</taxon>
        <taxon>Aspergillus subgen. Nidulantes</taxon>
    </lineage>
</organism>
<dbReference type="RefSeq" id="XP_040707801.1">
    <property type="nucleotide sequence ID" value="XM_040844481.1"/>
</dbReference>
<reference evidence="2" key="1">
    <citation type="journal article" date="2017" name="Genome Biol.">
        <title>Comparative genomics reveals high biological diversity and specific adaptations in the industrially and medically important fungal genus Aspergillus.</title>
        <authorList>
            <person name="de Vries R.P."/>
            <person name="Riley R."/>
            <person name="Wiebenga A."/>
            <person name="Aguilar-Osorio G."/>
            <person name="Amillis S."/>
            <person name="Uchima C.A."/>
            <person name="Anderluh G."/>
            <person name="Asadollahi M."/>
            <person name="Askin M."/>
            <person name="Barry K."/>
            <person name="Battaglia E."/>
            <person name="Bayram O."/>
            <person name="Benocci T."/>
            <person name="Braus-Stromeyer S.A."/>
            <person name="Caldana C."/>
            <person name="Canovas D."/>
            <person name="Cerqueira G.C."/>
            <person name="Chen F."/>
            <person name="Chen W."/>
            <person name="Choi C."/>
            <person name="Clum A."/>
            <person name="Dos Santos R.A."/>
            <person name="Damasio A.R."/>
            <person name="Diallinas G."/>
            <person name="Emri T."/>
            <person name="Fekete E."/>
            <person name="Flipphi M."/>
            <person name="Freyberg S."/>
            <person name="Gallo A."/>
            <person name="Gournas C."/>
            <person name="Habgood R."/>
            <person name="Hainaut M."/>
            <person name="Harispe M.L."/>
            <person name="Henrissat B."/>
            <person name="Hilden K.S."/>
            <person name="Hope R."/>
            <person name="Hossain A."/>
            <person name="Karabika E."/>
            <person name="Karaffa L."/>
            <person name="Karanyi Z."/>
            <person name="Krasevec N."/>
            <person name="Kuo A."/>
            <person name="Kusch H."/>
            <person name="LaButti K."/>
            <person name="Lagendijk E.L."/>
            <person name="Lapidus A."/>
            <person name="Levasseur A."/>
            <person name="Lindquist E."/>
            <person name="Lipzen A."/>
            <person name="Logrieco A.F."/>
            <person name="MacCabe A."/>
            <person name="Maekelae M.R."/>
            <person name="Malavazi I."/>
            <person name="Melin P."/>
            <person name="Meyer V."/>
            <person name="Mielnichuk N."/>
            <person name="Miskei M."/>
            <person name="Molnar A.P."/>
            <person name="Mule G."/>
            <person name="Ngan C.Y."/>
            <person name="Orejas M."/>
            <person name="Orosz E."/>
            <person name="Ouedraogo J.P."/>
            <person name="Overkamp K.M."/>
            <person name="Park H.-S."/>
            <person name="Perrone G."/>
            <person name="Piumi F."/>
            <person name="Punt P.J."/>
            <person name="Ram A.F."/>
            <person name="Ramon A."/>
            <person name="Rauscher S."/>
            <person name="Record E."/>
            <person name="Riano-Pachon D.M."/>
            <person name="Robert V."/>
            <person name="Roehrig J."/>
            <person name="Ruller R."/>
            <person name="Salamov A."/>
            <person name="Salih N.S."/>
            <person name="Samson R.A."/>
            <person name="Sandor E."/>
            <person name="Sanguinetti M."/>
            <person name="Schuetze T."/>
            <person name="Sepcic K."/>
            <person name="Shelest E."/>
            <person name="Sherlock G."/>
            <person name="Sophianopoulou V."/>
            <person name="Squina F.M."/>
            <person name="Sun H."/>
            <person name="Susca A."/>
            <person name="Todd R.B."/>
            <person name="Tsang A."/>
            <person name="Unkles S.E."/>
            <person name="van de Wiele N."/>
            <person name="van Rossen-Uffink D."/>
            <person name="Oliveira J.V."/>
            <person name="Vesth T.C."/>
            <person name="Visser J."/>
            <person name="Yu J.-H."/>
            <person name="Zhou M."/>
            <person name="Andersen M.R."/>
            <person name="Archer D.B."/>
            <person name="Baker S.E."/>
            <person name="Benoit I."/>
            <person name="Brakhage A.A."/>
            <person name="Braus G.H."/>
            <person name="Fischer R."/>
            <person name="Frisvad J.C."/>
            <person name="Goldman G.H."/>
            <person name="Houbraken J."/>
            <person name="Oakley B."/>
            <person name="Pocsi I."/>
            <person name="Scazzocchio C."/>
            <person name="Seiboth B."/>
            <person name="vanKuyk P.A."/>
            <person name="Wortman J."/>
            <person name="Dyer P.S."/>
            <person name="Grigoriev I.V."/>
        </authorList>
    </citation>
    <scope>NUCLEOTIDE SEQUENCE [LARGE SCALE GENOMIC DNA]</scope>
    <source>
        <strain evidence="2">CBS 593.65</strain>
    </source>
</reference>
<dbReference type="VEuPathDB" id="FungiDB:ASPSYDRAFT_281438"/>
<dbReference type="Proteomes" id="UP000184356">
    <property type="component" value="Unassembled WGS sequence"/>
</dbReference>
<dbReference type="EMBL" id="KV878582">
    <property type="protein sequence ID" value="OJJ63995.1"/>
    <property type="molecule type" value="Genomic_DNA"/>
</dbReference>
<dbReference type="AlphaFoldDB" id="A0A1L9TX65"/>